<protein>
    <submittedName>
        <fullName evidence="2">Uncharacterized protein</fullName>
    </submittedName>
</protein>
<feature type="compositionally biased region" description="Basic and acidic residues" evidence="1">
    <location>
        <begin position="127"/>
        <end position="137"/>
    </location>
</feature>
<sequence>MSAITARADHMLHNAQPTVRPLSRNIREAWMQSERVDNCSSPNMDFTSANTRSDMAELGRKVNTIWAARAHAGMVEACVLKKLRIPEVKESMSFLPQDADSKPCIHALRACVQKKTGAGLPAGAERGSGKPRQEVGM</sequence>
<evidence type="ECO:0000256" key="1">
    <source>
        <dbReference type="SAM" id="MobiDB-lite"/>
    </source>
</evidence>
<name>A0A7S3EQ55_9EUKA</name>
<dbReference type="EMBL" id="HBHX01003018">
    <property type="protein sequence ID" value="CAE0099430.1"/>
    <property type="molecule type" value="Transcribed_RNA"/>
</dbReference>
<gene>
    <name evidence="2" type="ORF">HERI1096_LOCUS1677</name>
</gene>
<feature type="region of interest" description="Disordered" evidence="1">
    <location>
        <begin position="118"/>
        <end position="137"/>
    </location>
</feature>
<reference evidence="2" key="1">
    <citation type="submission" date="2021-01" db="EMBL/GenBank/DDBJ databases">
        <authorList>
            <person name="Corre E."/>
            <person name="Pelletier E."/>
            <person name="Niang G."/>
            <person name="Scheremetjew M."/>
            <person name="Finn R."/>
            <person name="Kale V."/>
            <person name="Holt S."/>
            <person name="Cochrane G."/>
            <person name="Meng A."/>
            <person name="Brown T."/>
            <person name="Cohen L."/>
        </authorList>
    </citation>
    <scope>NUCLEOTIDE SEQUENCE</scope>
    <source>
        <strain evidence="2">CCMP281</strain>
    </source>
</reference>
<organism evidence="2">
    <name type="scientific">Haptolina ericina</name>
    <dbReference type="NCBI Taxonomy" id="156174"/>
    <lineage>
        <taxon>Eukaryota</taxon>
        <taxon>Haptista</taxon>
        <taxon>Haptophyta</taxon>
        <taxon>Prymnesiophyceae</taxon>
        <taxon>Prymnesiales</taxon>
        <taxon>Prymnesiaceae</taxon>
        <taxon>Haptolina</taxon>
    </lineage>
</organism>
<evidence type="ECO:0000313" key="2">
    <source>
        <dbReference type="EMBL" id="CAE0099430.1"/>
    </source>
</evidence>
<proteinExistence type="predicted"/>
<accession>A0A7S3EQ55</accession>
<dbReference type="AlphaFoldDB" id="A0A7S3EQ55"/>